<dbReference type="RefSeq" id="XP_022747749.1">
    <property type="nucleotide sequence ID" value="XM_022892014.1"/>
</dbReference>
<evidence type="ECO:0000313" key="2">
    <source>
        <dbReference type="Proteomes" id="UP000515121"/>
    </source>
</evidence>
<dbReference type="Pfam" id="PF24750">
    <property type="entry name" value="b-prop_At3g26010-like"/>
    <property type="match status" value="1"/>
</dbReference>
<proteinExistence type="predicted"/>
<reference evidence="3" key="1">
    <citation type="submission" date="2025-08" db="UniProtKB">
        <authorList>
            <consortium name="RefSeq"/>
        </authorList>
    </citation>
    <scope>IDENTIFICATION</scope>
    <source>
        <tissue evidence="3">Fruit stalk</tissue>
    </source>
</reference>
<dbReference type="AlphaFoldDB" id="A0A6P5Z4V6"/>
<feature type="domain" description="F-box protein At3g26010-like beta-propeller" evidence="1">
    <location>
        <begin position="95"/>
        <end position="238"/>
    </location>
</feature>
<name>A0A6P5Z4V6_DURZI</name>
<protein>
    <submittedName>
        <fullName evidence="3">F-box protein At5g03970-like</fullName>
    </submittedName>
</protein>
<evidence type="ECO:0000259" key="1">
    <source>
        <dbReference type="Pfam" id="PF24750"/>
    </source>
</evidence>
<dbReference type="GeneID" id="111297312"/>
<dbReference type="KEGG" id="dzi:111297312"/>
<sequence length="296" mass="33718">MQYPSPIATRIYFEGHYVSKRRLHLTCSSSFRHGYLRRWRVDFNLLGFFVCNSLYLGGSEGGARRPCSEPALPLLSTSREGDYMKFSGILKLLGYLIDSSNGLLLCGRHPKAYYVWDPVTKQQHKLPCPRVYFKELCMAFIVENSPDDDISNRVDRAKCESRFNEINIVTIETFSSKTSTWSYSKLKCSSIISLSPWTSGTVIGGFIHRHAAQGNVAIYDPDNQENHVALVKLPGTFDFDEQVLEESSDGCLQYGWSCKSGQEIWVLEKDLCGYTSLFSSDKQSNVNWSLRYKLNF</sequence>
<accession>A0A6P5Z4V6</accession>
<evidence type="ECO:0000313" key="3">
    <source>
        <dbReference type="RefSeq" id="XP_022747749.1"/>
    </source>
</evidence>
<dbReference type="Proteomes" id="UP000515121">
    <property type="component" value="Unplaced"/>
</dbReference>
<dbReference type="PANTHER" id="PTHR35546:SF25">
    <property type="entry name" value="F-BOX DOMAIN-CONTAINING PROTEIN"/>
    <property type="match status" value="1"/>
</dbReference>
<dbReference type="InterPro" id="IPR056592">
    <property type="entry name" value="Beta-prop_At3g26010-like"/>
</dbReference>
<dbReference type="PANTHER" id="PTHR35546">
    <property type="entry name" value="F-BOX PROTEIN INTERACTION DOMAIN PROTEIN-RELATED"/>
    <property type="match status" value="1"/>
</dbReference>
<dbReference type="OrthoDB" id="1533516at2759"/>
<gene>
    <name evidence="3" type="primary">LOC111297312</name>
</gene>
<keyword evidence="2" id="KW-1185">Reference proteome</keyword>
<organism evidence="2 3">
    <name type="scientific">Durio zibethinus</name>
    <name type="common">Durian</name>
    <dbReference type="NCBI Taxonomy" id="66656"/>
    <lineage>
        <taxon>Eukaryota</taxon>
        <taxon>Viridiplantae</taxon>
        <taxon>Streptophyta</taxon>
        <taxon>Embryophyta</taxon>
        <taxon>Tracheophyta</taxon>
        <taxon>Spermatophyta</taxon>
        <taxon>Magnoliopsida</taxon>
        <taxon>eudicotyledons</taxon>
        <taxon>Gunneridae</taxon>
        <taxon>Pentapetalae</taxon>
        <taxon>rosids</taxon>
        <taxon>malvids</taxon>
        <taxon>Malvales</taxon>
        <taxon>Malvaceae</taxon>
        <taxon>Helicteroideae</taxon>
        <taxon>Durio</taxon>
    </lineage>
</organism>
<dbReference type="InterPro" id="IPR055290">
    <property type="entry name" value="At3g26010-like"/>
</dbReference>